<comment type="caution">
    <text evidence="5">The sequence shown here is derived from an EMBL/GenBank/DDBJ whole genome shotgun (WGS) entry which is preliminary data.</text>
</comment>
<dbReference type="CDD" id="cd03293">
    <property type="entry name" value="ABC_NrtD_SsuB_transporters"/>
    <property type="match status" value="1"/>
</dbReference>
<dbReference type="Proteomes" id="UP001500466">
    <property type="component" value="Unassembled WGS sequence"/>
</dbReference>
<name>A0ABP9H790_9ACTN</name>
<evidence type="ECO:0000313" key="5">
    <source>
        <dbReference type="EMBL" id="GAA4962886.1"/>
    </source>
</evidence>
<feature type="domain" description="ABC transporter" evidence="4">
    <location>
        <begin position="30"/>
        <end position="261"/>
    </location>
</feature>
<dbReference type="PROSITE" id="PS50893">
    <property type="entry name" value="ABC_TRANSPORTER_2"/>
    <property type="match status" value="1"/>
</dbReference>
<sequence>MPAAELPAPRTAAAAESDSAPVVAVDRVTVRFGDGGGRFRRARTAPVDALSDVSLTVREGEFAVLVGPSGCGKTTLLRVVAGFAQPTTGTARVHGAAPVPGRGVGVVFQQPRLFPWRTVGGNLAFALARHGVPHADRAARAEELLDRVRLPGMSHRRVWELSGGQQQRVAIARALAAEPRLLLLDEPFAALDALTRERLQEEVRTLAARTRTTVVFVTHSADEAVLLGSRVLVMAASPGRIAADLPIPLPRNADTDVPALRGTAEFARLRAELSAALRGPAAR</sequence>
<dbReference type="GO" id="GO:0005524">
    <property type="term" value="F:ATP binding"/>
    <property type="evidence" value="ECO:0007669"/>
    <property type="project" value="UniProtKB-KW"/>
</dbReference>
<dbReference type="Pfam" id="PF00005">
    <property type="entry name" value="ABC_tran"/>
    <property type="match status" value="1"/>
</dbReference>
<evidence type="ECO:0000256" key="3">
    <source>
        <dbReference type="ARBA" id="ARBA00022840"/>
    </source>
</evidence>
<dbReference type="InterPro" id="IPR003439">
    <property type="entry name" value="ABC_transporter-like_ATP-bd"/>
</dbReference>
<dbReference type="SMART" id="SM00382">
    <property type="entry name" value="AAA"/>
    <property type="match status" value="1"/>
</dbReference>
<proteinExistence type="predicted"/>
<dbReference type="PANTHER" id="PTHR42788:SF19">
    <property type="entry name" value="ALIPHATIC SULFONATES IMPORT ATP-BINDING PROTEIN SSUB 2"/>
    <property type="match status" value="1"/>
</dbReference>
<dbReference type="PANTHER" id="PTHR42788">
    <property type="entry name" value="TAURINE IMPORT ATP-BINDING PROTEIN-RELATED"/>
    <property type="match status" value="1"/>
</dbReference>
<dbReference type="InterPro" id="IPR027417">
    <property type="entry name" value="P-loop_NTPase"/>
</dbReference>
<evidence type="ECO:0000256" key="2">
    <source>
        <dbReference type="ARBA" id="ARBA00022741"/>
    </source>
</evidence>
<evidence type="ECO:0000256" key="1">
    <source>
        <dbReference type="ARBA" id="ARBA00022448"/>
    </source>
</evidence>
<gene>
    <name evidence="5" type="ORF">GCM10023205_28340</name>
</gene>
<dbReference type="SUPFAM" id="SSF52540">
    <property type="entry name" value="P-loop containing nucleoside triphosphate hydrolases"/>
    <property type="match status" value="1"/>
</dbReference>
<dbReference type="PROSITE" id="PS00211">
    <property type="entry name" value="ABC_TRANSPORTER_1"/>
    <property type="match status" value="1"/>
</dbReference>
<keyword evidence="1" id="KW-0813">Transport</keyword>
<organism evidence="5 6">
    <name type="scientific">Yinghuangia aomiensis</name>
    <dbReference type="NCBI Taxonomy" id="676205"/>
    <lineage>
        <taxon>Bacteria</taxon>
        <taxon>Bacillati</taxon>
        <taxon>Actinomycetota</taxon>
        <taxon>Actinomycetes</taxon>
        <taxon>Kitasatosporales</taxon>
        <taxon>Streptomycetaceae</taxon>
        <taxon>Yinghuangia</taxon>
    </lineage>
</organism>
<dbReference type="InterPro" id="IPR017871">
    <property type="entry name" value="ABC_transporter-like_CS"/>
</dbReference>
<reference evidence="6" key="1">
    <citation type="journal article" date="2019" name="Int. J. Syst. Evol. Microbiol.">
        <title>The Global Catalogue of Microorganisms (GCM) 10K type strain sequencing project: providing services to taxonomists for standard genome sequencing and annotation.</title>
        <authorList>
            <consortium name="The Broad Institute Genomics Platform"/>
            <consortium name="The Broad Institute Genome Sequencing Center for Infectious Disease"/>
            <person name="Wu L."/>
            <person name="Ma J."/>
        </authorList>
    </citation>
    <scope>NUCLEOTIDE SEQUENCE [LARGE SCALE GENOMIC DNA]</scope>
    <source>
        <strain evidence="6">JCM 17986</strain>
    </source>
</reference>
<evidence type="ECO:0000313" key="6">
    <source>
        <dbReference type="Proteomes" id="UP001500466"/>
    </source>
</evidence>
<dbReference type="RefSeq" id="WP_425584937.1">
    <property type="nucleotide sequence ID" value="NZ_BAABHS010000009.1"/>
</dbReference>
<evidence type="ECO:0000259" key="4">
    <source>
        <dbReference type="PROSITE" id="PS50893"/>
    </source>
</evidence>
<keyword evidence="2" id="KW-0547">Nucleotide-binding</keyword>
<dbReference type="InterPro" id="IPR050166">
    <property type="entry name" value="ABC_transporter_ATP-bind"/>
</dbReference>
<dbReference type="InterPro" id="IPR003593">
    <property type="entry name" value="AAA+_ATPase"/>
</dbReference>
<keyword evidence="6" id="KW-1185">Reference proteome</keyword>
<dbReference type="EMBL" id="BAABHS010000009">
    <property type="protein sequence ID" value="GAA4962886.1"/>
    <property type="molecule type" value="Genomic_DNA"/>
</dbReference>
<protein>
    <submittedName>
        <fullName evidence="5">ABC transporter ATP-binding protein</fullName>
    </submittedName>
</protein>
<keyword evidence="3 5" id="KW-0067">ATP-binding</keyword>
<dbReference type="Gene3D" id="3.40.50.300">
    <property type="entry name" value="P-loop containing nucleotide triphosphate hydrolases"/>
    <property type="match status" value="1"/>
</dbReference>
<accession>A0ABP9H790</accession>